<reference evidence="1 2" key="1">
    <citation type="submission" date="2018-01" db="EMBL/GenBank/DDBJ databases">
        <title>Whole genome sequencing of Histamine producing bacteria.</title>
        <authorList>
            <person name="Butler K."/>
        </authorList>
    </citation>
    <scope>NUCLEOTIDE SEQUENCE [LARGE SCALE GENOMIC DNA]</scope>
    <source>
        <strain evidence="1 2">DSM 24669</strain>
    </source>
</reference>
<accession>A0A0J8V545</accession>
<gene>
    <name evidence="1" type="ORF">C9I94_10865</name>
</gene>
<proteinExistence type="predicted"/>
<organism evidence="1 2">
    <name type="scientific">Photobacterium swingsii</name>
    <dbReference type="NCBI Taxonomy" id="680026"/>
    <lineage>
        <taxon>Bacteria</taxon>
        <taxon>Pseudomonadati</taxon>
        <taxon>Pseudomonadota</taxon>
        <taxon>Gammaproteobacteria</taxon>
        <taxon>Vibrionales</taxon>
        <taxon>Vibrionaceae</taxon>
        <taxon>Photobacterium</taxon>
    </lineage>
</organism>
<comment type="caution">
    <text evidence="1">The sequence shown here is derived from an EMBL/GenBank/DDBJ whole genome shotgun (WGS) entry which is preliminary data.</text>
</comment>
<dbReference type="Proteomes" id="UP000240481">
    <property type="component" value="Unassembled WGS sequence"/>
</dbReference>
<dbReference type="InterPro" id="IPR009057">
    <property type="entry name" value="Homeodomain-like_sf"/>
</dbReference>
<dbReference type="AlphaFoldDB" id="A0A0J8V545"/>
<evidence type="ECO:0000313" key="2">
    <source>
        <dbReference type="Proteomes" id="UP000240481"/>
    </source>
</evidence>
<dbReference type="EMBL" id="PYLZ01000005">
    <property type="protein sequence ID" value="PSW24529.1"/>
    <property type="molecule type" value="Genomic_DNA"/>
</dbReference>
<sequence>MSVGQYGLAAFLEQFSLTINDLVDECGRPRDTLYTWFKNDRQLLLCVIRSRLSSDFVSITDDVNKKLTSTRT</sequence>
<dbReference type="SUPFAM" id="SSF46689">
    <property type="entry name" value="Homeodomain-like"/>
    <property type="match status" value="1"/>
</dbReference>
<keyword evidence="2" id="KW-1185">Reference proteome</keyword>
<protein>
    <submittedName>
        <fullName evidence="1">Uncharacterized protein</fullName>
    </submittedName>
</protein>
<name>A0A0J8V545_9GAMM</name>
<evidence type="ECO:0000313" key="1">
    <source>
        <dbReference type="EMBL" id="PSW24529.1"/>
    </source>
</evidence>
<dbReference type="STRING" id="680026.AB733_23065"/>